<dbReference type="InterPro" id="IPR001853">
    <property type="entry name" value="DSBA-like_thioredoxin_dom"/>
</dbReference>
<sequence length="215" mass="23974">MTTKPIITLEVTSDTVCPWCYVGKRRLEKAMARFKDRADFKVRWLPFQLNPEAPREGEVKLQYYNDKFGPARVAQMLPQMTRTFAEEGLQYKMGGLTGNTLDSHRLIAWAEQFGLAQQNALVEELFARYFCQEKYIGDRGVLLEAVAAAGLSVADAAAVLDDPAAFTQEVQQLVARARGIGGVPYFVIDKRLKMSGAQPPEAFEEAFEQVLSSSA</sequence>
<dbReference type="Pfam" id="PF01323">
    <property type="entry name" value="DSBA"/>
    <property type="match status" value="1"/>
</dbReference>
<gene>
    <name evidence="2" type="ORF">TSOC_007481</name>
</gene>
<dbReference type="GO" id="GO:0016491">
    <property type="term" value="F:oxidoreductase activity"/>
    <property type="evidence" value="ECO:0007669"/>
    <property type="project" value="InterPro"/>
</dbReference>
<evidence type="ECO:0000313" key="2">
    <source>
        <dbReference type="EMBL" id="PNH06161.1"/>
    </source>
</evidence>
<name>A0A2J8A0V1_9CHLO</name>
<dbReference type="PANTHER" id="PTHR13887:SF41">
    <property type="entry name" value="THIOREDOXIN SUPERFAMILY PROTEIN"/>
    <property type="match status" value="1"/>
</dbReference>
<protein>
    <recommendedName>
        <fullName evidence="1">DSBA-like thioredoxin domain-containing protein</fullName>
    </recommendedName>
</protein>
<feature type="domain" description="DSBA-like thioredoxin" evidence="1">
    <location>
        <begin position="8"/>
        <end position="207"/>
    </location>
</feature>
<dbReference type="InterPro" id="IPR036249">
    <property type="entry name" value="Thioredoxin-like_sf"/>
</dbReference>
<dbReference type="SUPFAM" id="SSF52833">
    <property type="entry name" value="Thioredoxin-like"/>
    <property type="match status" value="1"/>
</dbReference>
<dbReference type="OrthoDB" id="1930760at2759"/>
<dbReference type="CDD" id="cd03024">
    <property type="entry name" value="DsbA_FrnE"/>
    <property type="match status" value="1"/>
</dbReference>
<dbReference type="AlphaFoldDB" id="A0A2J8A0V1"/>
<organism evidence="2 3">
    <name type="scientific">Tetrabaena socialis</name>
    <dbReference type="NCBI Taxonomy" id="47790"/>
    <lineage>
        <taxon>Eukaryota</taxon>
        <taxon>Viridiplantae</taxon>
        <taxon>Chlorophyta</taxon>
        <taxon>core chlorophytes</taxon>
        <taxon>Chlorophyceae</taxon>
        <taxon>CS clade</taxon>
        <taxon>Chlamydomonadales</taxon>
        <taxon>Tetrabaenaceae</taxon>
        <taxon>Tetrabaena</taxon>
    </lineage>
</organism>
<accession>A0A2J8A0V1</accession>
<keyword evidence="3" id="KW-1185">Reference proteome</keyword>
<evidence type="ECO:0000259" key="1">
    <source>
        <dbReference type="Pfam" id="PF01323"/>
    </source>
</evidence>
<reference evidence="2 3" key="1">
    <citation type="journal article" date="2017" name="Mol. Biol. Evol.">
        <title>The 4-celled Tetrabaena socialis nuclear genome reveals the essential components for genetic control of cell number at the origin of multicellularity in the volvocine lineage.</title>
        <authorList>
            <person name="Featherston J."/>
            <person name="Arakaki Y."/>
            <person name="Hanschen E.R."/>
            <person name="Ferris P.J."/>
            <person name="Michod R.E."/>
            <person name="Olson B.J.S.C."/>
            <person name="Nozaki H."/>
            <person name="Durand P.M."/>
        </authorList>
    </citation>
    <scope>NUCLEOTIDE SEQUENCE [LARGE SCALE GENOMIC DNA]</scope>
    <source>
        <strain evidence="2 3">NIES-571</strain>
    </source>
</reference>
<proteinExistence type="predicted"/>
<dbReference type="PANTHER" id="PTHR13887">
    <property type="entry name" value="GLUTATHIONE S-TRANSFERASE KAPPA"/>
    <property type="match status" value="1"/>
</dbReference>
<dbReference type="EMBL" id="PGGS01000254">
    <property type="protein sequence ID" value="PNH06161.1"/>
    <property type="molecule type" value="Genomic_DNA"/>
</dbReference>
<dbReference type="Gene3D" id="3.40.30.10">
    <property type="entry name" value="Glutaredoxin"/>
    <property type="match status" value="1"/>
</dbReference>
<evidence type="ECO:0000313" key="3">
    <source>
        <dbReference type="Proteomes" id="UP000236333"/>
    </source>
</evidence>
<dbReference type="Proteomes" id="UP000236333">
    <property type="component" value="Unassembled WGS sequence"/>
</dbReference>
<comment type="caution">
    <text evidence="2">The sequence shown here is derived from an EMBL/GenBank/DDBJ whole genome shotgun (WGS) entry which is preliminary data.</text>
</comment>